<keyword evidence="3" id="KW-1185">Reference proteome</keyword>
<dbReference type="InterPro" id="IPR011047">
    <property type="entry name" value="Quinoprotein_ADH-like_sf"/>
</dbReference>
<dbReference type="GO" id="GO:0004197">
    <property type="term" value="F:cysteine-type endopeptidase activity"/>
    <property type="evidence" value="ECO:0007669"/>
    <property type="project" value="InterPro"/>
</dbReference>
<dbReference type="Gene3D" id="2.130.10.10">
    <property type="entry name" value="YVTN repeat-like/Quinoprotein amine dehydrogenase"/>
    <property type="match status" value="1"/>
</dbReference>
<reference evidence="2 3" key="1">
    <citation type="submission" date="2016-10" db="EMBL/GenBank/DDBJ databases">
        <authorList>
            <person name="de Groot N.N."/>
        </authorList>
    </citation>
    <scope>NUCLEOTIDE SEQUENCE [LARGE SCALE GENOMIC DNA]</scope>
    <source>
        <strain evidence="3">L7-484,KACC 16230,DSM 25025</strain>
    </source>
</reference>
<gene>
    <name evidence="2" type="ORF">SAMN05192530_11237</name>
</gene>
<dbReference type="PANTHER" id="PTHR22576:SF37">
    <property type="entry name" value="MUCOSA-ASSOCIATED LYMPHOID TISSUE LYMPHOMA TRANSLOCATION PROTEIN 1"/>
    <property type="match status" value="1"/>
</dbReference>
<name>A0A1H0M262_9HYPH</name>
<dbReference type="InterPro" id="IPR052039">
    <property type="entry name" value="Caspase-related_regulators"/>
</dbReference>
<dbReference type="STRING" id="1166073.SAMN05192530_11237"/>
<organism evidence="2 3">
    <name type="scientific">Aureimonas jatrophae</name>
    <dbReference type="NCBI Taxonomy" id="1166073"/>
    <lineage>
        <taxon>Bacteria</taxon>
        <taxon>Pseudomonadati</taxon>
        <taxon>Pseudomonadota</taxon>
        <taxon>Alphaproteobacteria</taxon>
        <taxon>Hyphomicrobiales</taxon>
        <taxon>Aurantimonadaceae</taxon>
        <taxon>Aureimonas</taxon>
    </lineage>
</organism>
<dbReference type="AlphaFoldDB" id="A0A1H0M262"/>
<dbReference type="Gene3D" id="3.40.50.1460">
    <property type="match status" value="1"/>
</dbReference>
<dbReference type="GO" id="GO:0006508">
    <property type="term" value="P:proteolysis"/>
    <property type="evidence" value="ECO:0007669"/>
    <property type="project" value="InterPro"/>
</dbReference>
<dbReference type="EMBL" id="FNIT01000012">
    <property type="protein sequence ID" value="SDO74485.1"/>
    <property type="molecule type" value="Genomic_DNA"/>
</dbReference>
<evidence type="ECO:0000313" key="3">
    <source>
        <dbReference type="Proteomes" id="UP000198793"/>
    </source>
</evidence>
<evidence type="ECO:0000313" key="2">
    <source>
        <dbReference type="EMBL" id="SDO74485.1"/>
    </source>
</evidence>
<proteinExistence type="predicted"/>
<accession>A0A1H0M262</accession>
<sequence>MPDVFGTATDDRGSSECRWLPPPADRSRMRTFASRVFQEIMNERHALVIGADAYPGAELSNAVGDARRVAAALTMRGFSTEIVLDPELSAVESALADFRSVARNAELAMIYLAGHAVERHGNGFFLPVDFEFPLTVGRLRFMATPLNAFVDATEGAASRILVLDACRNWPHDPDEGRRTLHDLEELSADERSWPNLLLAYATSSTEKAGDGAEGQGSVFSRSLCRHLLDHALTVDECLRRVSQDVVAHRRGQQPWTYSSLASTQSFTDLPRFAVIQRHAVPNHDHSSLGTWTTMGVQRRSVFVGLGDSLAWNLDFAGSMQIPYHGEDRLVGAAVSGRRIYLSGSRGALYAVGVDGCVLQIDVPHSNGLAASPTGDGFVHYGASFVSCLKTDPEVEEIVRHDVGFDVYCCSYMPDGLVWIAGDEGRICEIDPRKPDGRTREIGRVRTHVNAMAVAPDGQRIYVVGQSGLAVELDRSGRQTAELLPARQFGTAAGIRARLHDMAEDEVIHRFIFEPSKLRNDVQKKLVERLGVPDYHACAASPTMPILAVATQESSVVLLDTRDRQVIQELDVGSGNPAIVSGVHFLSDRELVVVGGHGEVTFFGAWPRR</sequence>
<dbReference type="SUPFAM" id="SSF50998">
    <property type="entry name" value="Quinoprotein alcohol dehydrogenase-like"/>
    <property type="match status" value="1"/>
</dbReference>
<dbReference type="Proteomes" id="UP000198793">
    <property type="component" value="Unassembled WGS sequence"/>
</dbReference>
<dbReference type="InterPro" id="IPR011600">
    <property type="entry name" value="Pept_C14_caspase"/>
</dbReference>
<protein>
    <submittedName>
        <fullName evidence="2">Caspase domain-containing protein</fullName>
    </submittedName>
</protein>
<feature type="domain" description="Peptidase C14 caspase" evidence="1">
    <location>
        <begin position="44"/>
        <end position="261"/>
    </location>
</feature>
<dbReference type="OrthoDB" id="9816009at2"/>
<dbReference type="Pfam" id="PF00656">
    <property type="entry name" value="Peptidase_C14"/>
    <property type="match status" value="1"/>
</dbReference>
<dbReference type="PANTHER" id="PTHR22576">
    <property type="entry name" value="MUCOSA ASSOCIATED LYMPHOID TISSUE LYMPHOMA TRANSLOCATION PROTEIN 1/PARACASPASE"/>
    <property type="match status" value="1"/>
</dbReference>
<evidence type="ECO:0000259" key="1">
    <source>
        <dbReference type="Pfam" id="PF00656"/>
    </source>
</evidence>
<dbReference type="InterPro" id="IPR015943">
    <property type="entry name" value="WD40/YVTN_repeat-like_dom_sf"/>
</dbReference>
<dbReference type="SUPFAM" id="SSF52129">
    <property type="entry name" value="Caspase-like"/>
    <property type="match status" value="1"/>
</dbReference>
<dbReference type="InterPro" id="IPR029030">
    <property type="entry name" value="Caspase-like_dom_sf"/>
</dbReference>